<accession>A0A0D7B8Q0</accession>
<proteinExistence type="predicted"/>
<dbReference type="Gene3D" id="3.80.10.10">
    <property type="entry name" value="Ribonuclease Inhibitor"/>
    <property type="match status" value="1"/>
</dbReference>
<sequence length="246" mass="27885">MSALVEMDFTSPYAALALDPFLCPDDSIKDDILRFIAEQESNLYRICSSISRMSSFHILGQCTELRTVDICHHDEVSDFYLTQLRYDKPIVLPCLQQMSLGSATLIASNPIRIRTPVLQALRMTVRQFDVLAPHDVVTFFERNGNKLQHLQLHIMAPYPDTQTYHESLQSFLEKCLTALPNLRQLDIMSPELKQFVLSFADIEPQTQGIESISIDKNSWAAHELQLEDGLKATLIVNGGRDTTDPM</sequence>
<evidence type="ECO:0000313" key="2">
    <source>
        <dbReference type="Proteomes" id="UP000054007"/>
    </source>
</evidence>
<dbReference type="OrthoDB" id="3261552at2759"/>
<dbReference type="AlphaFoldDB" id="A0A0D7B8Q0"/>
<gene>
    <name evidence="1" type="ORF">CYLTODRAFT_411555</name>
</gene>
<keyword evidence="2" id="KW-1185">Reference proteome</keyword>
<dbReference type="EMBL" id="KN880542">
    <property type="protein sequence ID" value="KIY66852.1"/>
    <property type="molecule type" value="Genomic_DNA"/>
</dbReference>
<dbReference type="Proteomes" id="UP000054007">
    <property type="component" value="Unassembled WGS sequence"/>
</dbReference>
<name>A0A0D7B8Q0_9AGAR</name>
<dbReference type="SUPFAM" id="SSF52047">
    <property type="entry name" value="RNI-like"/>
    <property type="match status" value="1"/>
</dbReference>
<protein>
    <submittedName>
        <fullName evidence="1">Uncharacterized protein</fullName>
    </submittedName>
</protein>
<reference evidence="1 2" key="1">
    <citation type="journal article" date="2015" name="Fungal Genet. Biol.">
        <title>Evolution of novel wood decay mechanisms in Agaricales revealed by the genome sequences of Fistulina hepatica and Cylindrobasidium torrendii.</title>
        <authorList>
            <person name="Floudas D."/>
            <person name="Held B.W."/>
            <person name="Riley R."/>
            <person name="Nagy L.G."/>
            <person name="Koehler G."/>
            <person name="Ransdell A.S."/>
            <person name="Younus H."/>
            <person name="Chow J."/>
            <person name="Chiniquy J."/>
            <person name="Lipzen A."/>
            <person name="Tritt A."/>
            <person name="Sun H."/>
            <person name="Haridas S."/>
            <person name="LaButti K."/>
            <person name="Ohm R.A."/>
            <person name="Kues U."/>
            <person name="Blanchette R.A."/>
            <person name="Grigoriev I.V."/>
            <person name="Minto R.E."/>
            <person name="Hibbett D.S."/>
        </authorList>
    </citation>
    <scope>NUCLEOTIDE SEQUENCE [LARGE SCALE GENOMIC DNA]</scope>
    <source>
        <strain evidence="1 2">FP15055 ss-10</strain>
    </source>
</reference>
<organism evidence="1 2">
    <name type="scientific">Cylindrobasidium torrendii FP15055 ss-10</name>
    <dbReference type="NCBI Taxonomy" id="1314674"/>
    <lineage>
        <taxon>Eukaryota</taxon>
        <taxon>Fungi</taxon>
        <taxon>Dikarya</taxon>
        <taxon>Basidiomycota</taxon>
        <taxon>Agaricomycotina</taxon>
        <taxon>Agaricomycetes</taxon>
        <taxon>Agaricomycetidae</taxon>
        <taxon>Agaricales</taxon>
        <taxon>Marasmiineae</taxon>
        <taxon>Physalacriaceae</taxon>
        <taxon>Cylindrobasidium</taxon>
    </lineage>
</organism>
<dbReference type="InterPro" id="IPR032675">
    <property type="entry name" value="LRR_dom_sf"/>
</dbReference>
<evidence type="ECO:0000313" key="1">
    <source>
        <dbReference type="EMBL" id="KIY66852.1"/>
    </source>
</evidence>